<gene>
    <name evidence="2" type="ORF">EYE42_14975</name>
</gene>
<reference evidence="2 3" key="1">
    <citation type="submission" date="2019-02" db="EMBL/GenBank/DDBJ databases">
        <title>Paracoccus subflavus sp. nov., isolated from marine sediment of the Pacific Ocean.</title>
        <authorList>
            <person name="Zhang G."/>
        </authorList>
    </citation>
    <scope>NUCLEOTIDE SEQUENCE [LARGE SCALE GENOMIC DNA]</scope>
    <source>
        <strain evidence="2 3">GY0581</strain>
    </source>
</reference>
<dbReference type="SUPFAM" id="SSF47413">
    <property type="entry name" value="lambda repressor-like DNA-binding domains"/>
    <property type="match status" value="1"/>
</dbReference>
<dbReference type="Proteomes" id="UP000293520">
    <property type="component" value="Unassembled WGS sequence"/>
</dbReference>
<dbReference type="OrthoDB" id="7861047at2"/>
<dbReference type="CDD" id="cd00093">
    <property type="entry name" value="HTH_XRE"/>
    <property type="match status" value="1"/>
</dbReference>
<dbReference type="GO" id="GO:0003677">
    <property type="term" value="F:DNA binding"/>
    <property type="evidence" value="ECO:0007669"/>
    <property type="project" value="InterPro"/>
</dbReference>
<accession>A0A4Q9FX87</accession>
<dbReference type="AlphaFoldDB" id="A0A4Q9FX87"/>
<dbReference type="PROSITE" id="PS50943">
    <property type="entry name" value="HTH_CROC1"/>
    <property type="match status" value="1"/>
</dbReference>
<dbReference type="Gene3D" id="1.10.260.40">
    <property type="entry name" value="lambda repressor-like DNA-binding domains"/>
    <property type="match status" value="1"/>
</dbReference>
<organism evidence="2 3">
    <name type="scientific">Paracoccus subflavus</name>
    <dbReference type="NCBI Taxonomy" id="2528244"/>
    <lineage>
        <taxon>Bacteria</taxon>
        <taxon>Pseudomonadati</taxon>
        <taxon>Pseudomonadota</taxon>
        <taxon>Alphaproteobacteria</taxon>
        <taxon>Rhodobacterales</taxon>
        <taxon>Paracoccaceae</taxon>
        <taxon>Paracoccus</taxon>
    </lineage>
</organism>
<dbReference type="InterPro" id="IPR001387">
    <property type="entry name" value="Cro/C1-type_HTH"/>
</dbReference>
<dbReference type="InterPro" id="IPR010982">
    <property type="entry name" value="Lambda_DNA-bd_dom_sf"/>
</dbReference>
<evidence type="ECO:0000259" key="1">
    <source>
        <dbReference type="PROSITE" id="PS50943"/>
    </source>
</evidence>
<evidence type="ECO:0000313" key="3">
    <source>
        <dbReference type="Proteomes" id="UP000293520"/>
    </source>
</evidence>
<dbReference type="EMBL" id="SISK01000015">
    <property type="protein sequence ID" value="TBN37038.1"/>
    <property type="molecule type" value="Genomic_DNA"/>
</dbReference>
<sequence length="129" mass="14355">MGTRLRMCRNDRGFTQAQFAEALGVSSRSYQHYEKVTREAPVSVLRTAAHLSGRDFMWLVTGKIGGQVGLYEQAVLATVECLEREGLSQQPKTIMAIARRALELALEKNTKPADEVPKLVQDSKYLLAS</sequence>
<protein>
    <submittedName>
        <fullName evidence="2">XRE family transcriptional regulator</fullName>
    </submittedName>
</protein>
<proteinExistence type="predicted"/>
<dbReference type="SMART" id="SM00530">
    <property type="entry name" value="HTH_XRE"/>
    <property type="match status" value="1"/>
</dbReference>
<comment type="caution">
    <text evidence="2">The sequence shown here is derived from an EMBL/GenBank/DDBJ whole genome shotgun (WGS) entry which is preliminary data.</text>
</comment>
<feature type="domain" description="HTH cro/C1-type" evidence="1">
    <location>
        <begin position="5"/>
        <end position="59"/>
    </location>
</feature>
<evidence type="ECO:0000313" key="2">
    <source>
        <dbReference type="EMBL" id="TBN37038.1"/>
    </source>
</evidence>
<keyword evidence="3" id="KW-1185">Reference proteome</keyword>
<dbReference type="Pfam" id="PF13560">
    <property type="entry name" value="HTH_31"/>
    <property type="match status" value="1"/>
</dbReference>
<name>A0A4Q9FX87_9RHOB</name>